<dbReference type="InterPro" id="IPR036908">
    <property type="entry name" value="RlpA-like_sf"/>
</dbReference>
<keyword evidence="1" id="KW-0961">Cell wall biogenesis/degradation</keyword>
<dbReference type="Pfam" id="PF03330">
    <property type="entry name" value="DPBB_1"/>
    <property type="match status" value="1"/>
</dbReference>
<dbReference type="PANTHER" id="PTHR34183">
    <property type="entry name" value="ENDOLYTIC PEPTIDOGLYCAN TRANSGLYCOSYLASE RLPA"/>
    <property type="match status" value="1"/>
</dbReference>
<evidence type="ECO:0000313" key="3">
    <source>
        <dbReference type="EMBL" id="WHQ72516.1"/>
    </source>
</evidence>
<keyword evidence="1" id="KW-0732">Signal</keyword>
<evidence type="ECO:0000313" key="4">
    <source>
        <dbReference type="Proteomes" id="UP001223720"/>
    </source>
</evidence>
<dbReference type="EC" id="4.2.2.-" evidence="1"/>
<protein>
    <recommendedName>
        <fullName evidence="1">Endolytic peptidoglycan transglycosylase RlpA</fullName>
        <ecNumber evidence="1">4.2.2.-</ecNumber>
    </recommendedName>
</protein>
<gene>
    <name evidence="1" type="primary">rlpA</name>
    <name evidence="3" type="ORF">KEC54_13670</name>
</gene>
<dbReference type="InterPro" id="IPR009009">
    <property type="entry name" value="RlpA-like_DPBB"/>
</dbReference>
<feature type="domain" description="RlpA-like protein double-psi beta-barrel" evidence="2">
    <location>
        <begin position="27"/>
        <end position="104"/>
    </location>
</feature>
<feature type="signal peptide" evidence="1">
    <location>
        <begin position="1"/>
        <end position="24"/>
    </location>
</feature>
<dbReference type="EMBL" id="CP073633">
    <property type="protein sequence ID" value="WHQ72516.1"/>
    <property type="molecule type" value="Genomic_DNA"/>
</dbReference>
<comment type="function">
    <text evidence="1">Lytic transglycosylase with a strong preference for naked glycan strands that lack stem peptides.</text>
</comment>
<dbReference type="GO" id="GO:0000270">
    <property type="term" value="P:peptidoglycan metabolic process"/>
    <property type="evidence" value="ECO:0007669"/>
    <property type="project" value="UniProtKB-UniRule"/>
</dbReference>
<sequence precursor="true">MLLHHLAVRAALACLVLASAPAHADWTGTASFYGHESGSRRADGRPFVPEALGAAHWTLPLGTPVRVTDLATGRHVDVRINDRGPFVHGRSIELARGAARVIGCGTCRVALQPL</sequence>
<dbReference type="HAMAP" id="MF_02071">
    <property type="entry name" value="RlpA"/>
    <property type="match status" value="1"/>
</dbReference>
<dbReference type="RefSeq" id="WP_283536241.1">
    <property type="nucleotide sequence ID" value="NZ_CP073633.1"/>
</dbReference>
<dbReference type="PANTHER" id="PTHR34183:SF8">
    <property type="entry name" value="ENDOLYTIC PEPTIDOGLYCAN TRANSGLYCOSYLASE RLPA-RELATED"/>
    <property type="match status" value="1"/>
</dbReference>
<feature type="chain" id="PRO_5043066965" description="Endolytic peptidoglycan transglycosylase RlpA" evidence="1">
    <location>
        <begin position="25"/>
        <end position="114"/>
    </location>
</feature>
<dbReference type="AlphaFoldDB" id="A0AAX3WNL7"/>
<name>A0AAX3WNL7_METEX</name>
<proteinExistence type="inferred from homology"/>
<evidence type="ECO:0000256" key="1">
    <source>
        <dbReference type="HAMAP-Rule" id="MF_02071"/>
    </source>
</evidence>
<reference evidence="3" key="1">
    <citation type="journal article" date="2022" name="Biotechnol. Bioprocess Eng.">
        <title>Pan-genome Analysis Reveals Comparative Genomic Features of Central Metabolic Pathways in Methylorubrum extorquens.</title>
        <authorList>
            <person name="Lee G.M."/>
            <person name="Scott-Nevros Z.K."/>
            <person name="Lee S.-M."/>
            <person name="Kim D."/>
        </authorList>
    </citation>
    <scope>NUCLEOTIDE SEQUENCE</scope>
    <source>
        <strain evidence="3">ATCC 55366</strain>
    </source>
</reference>
<accession>A0AAX3WNL7</accession>
<dbReference type="SUPFAM" id="SSF50685">
    <property type="entry name" value="Barwin-like endoglucanases"/>
    <property type="match status" value="1"/>
</dbReference>
<dbReference type="InterPro" id="IPR034718">
    <property type="entry name" value="RlpA"/>
</dbReference>
<organism evidence="3 4">
    <name type="scientific">Methylorubrum extorquens</name>
    <name type="common">Methylobacterium dichloromethanicum</name>
    <name type="synonym">Methylobacterium extorquens</name>
    <dbReference type="NCBI Taxonomy" id="408"/>
    <lineage>
        <taxon>Bacteria</taxon>
        <taxon>Pseudomonadati</taxon>
        <taxon>Pseudomonadota</taxon>
        <taxon>Alphaproteobacteria</taxon>
        <taxon>Hyphomicrobiales</taxon>
        <taxon>Methylobacteriaceae</taxon>
        <taxon>Methylorubrum</taxon>
    </lineage>
</organism>
<keyword evidence="1" id="KW-0456">Lyase</keyword>
<evidence type="ECO:0000259" key="2">
    <source>
        <dbReference type="Pfam" id="PF03330"/>
    </source>
</evidence>
<dbReference type="GO" id="GO:0071555">
    <property type="term" value="P:cell wall organization"/>
    <property type="evidence" value="ECO:0007669"/>
    <property type="project" value="UniProtKB-KW"/>
</dbReference>
<comment type="similarity">
    <text evidence="1">Belongs to the RlpA family.</text>
</comment>
<dbReference type="Gene3D" id="2.40.40.10">
    <property type="entry name" value="RlpA-like domain"/>
    <property type="match status" value="1"/>
</dbReference>
<dbReference type="Proteomes" id="UP001223720">
    <property type="component" value="Chromosome"/>
</dbReference>
<dbReference type="CDD" id="cd22268">
    <property type="entry name" value="DPBB_RlpA-like"/>
    <property type="match status" value="1"/>
</dbReference>
<dbReference type="GO" id="GO:0008932">
    <property type="term" value="F:lytic endotransglycosylase activity"/>
    <property type="evidence" value="ECO:0007669"/>
    <property type="project" value="UniProtKB-UniRule"/>
</dbReference>